<dbReference type="PROSITE" id="PS51257">
    <property type="entry name" value="PROKAR_LIPOPROTEIN"/>
    <property type="match status" value="1"/>
</dbReference>
<dbReference type="InterPro" id="IPR011043">
    <property type="entry name" value="Gal_Oxase/kelch_b-propeller"/>
</dbReference>
<dbReference type="PANTHER" id="PTHR45632:SF26">
    <property type="entry name" value="BTB DOMAIN-CONTAINING PROTEIN"/>
    <property type="match status" value="1"/>
</dbReference>
<dbReference type="Gene3D" id="2.60.40.10">
    <property type="entry name" value="Immunoglobulins"/>
    <property type="match status" value="2"/>
</dbReference>
<dbReference type="SUPFAM" id="SSF117281">
    <property type="entry name" value="Kelch motif"/>
    <property type="match status" value="1"/>
</dbReference>
<dbReference type="InterPro" id="IPR015915">
    <property type="entry name" value="Kelch-typ_b-propeller"/>
</dbReference>
<accession>A0A4Q7RWC7</accession>
<dbReference type="PANTHER" id="PTHR45632">
    <property type="entry name" value="LD33804P"/>
    <property type="match status" value="1"/>
</dbReference>
<comment type="caution">
    <text evidence="1">The sequence shown here is derived from an EMBL/GenBank/DDBJ whole genome shotgun (WGS) entry which is preliminary data.</text>
</comment>
<evidence type="ECO:0000313" key="1">
    <source>
        <dbReference type="EMBL" id="RZT36612.1"/>
    </source>
</evidence>
<dbReference type="SUPFAM" id="SSF50965">
    <property type="entry name" value="Galactose oxidase, central domain"/>
    <property type="match status" value="1"/>
</dbReference>
<dbReference type="SMART" id="SM00612">
    <property type="entry name" value="Kelch"/>
    <property type="match status" value="4"/>
</dbReference>
<evidence type="ECO:0000313" key="2">
    <source>
        <dbReference type="Proteomes" id="UP000291078"/>
    </source>
</evidence>
<proteinExistence type="predicted"/>
<dbReference type="InterPro" id="IPR037293">
    <property type="entry name" value="Gal_Oxidase_central_sf"/>
</dbReference>
<dbReference type="InterPro" id="IPR006652">
    <property type="entry name" value="Kelch_1"/>
</dbReference>
<dbReference type="InterPro" id="IPR015919">
    <property type="entry name" value="Cadherin-like_sf"/>
</dbReference>
<gene>
    <name evidence="1" type="ORF">EV147_3273</name>
</gene>
<dbReference type="Pfam" id="PF01344">
    <property type="entry name" value="Kelch_1"/>
    <property type="match status" value="1"/>
</dbReference>
<reference evidence="1 2" key="1">
    <citation type="journal article" date="2015" name="Stand. Genomic Sci.">
        <title>Genomic Encyclopedia of Bacterial and Archaeal Type Strains, Phase III: the genomes of soil and plant-associated and newly described type strains.</title>
        <authorList>
            <person name="Whitman W.B."/>
            <person name="Woyke T."/>
            <person name="Klenk H.P."/>
            <person name="Zhou Y."/>
            <person name="Lilburn T.G."/>
            <person name="Beck B.J."/>
            <person name="De Vos P."/>
            <person name="Vandamme P."/>
            <person name="Eisen J.A."/>
            <person name="Garrity G."/>
            <person name="Hugenholtz P."/>
            <person name="Kyrpides N.C."/>
        </authorList>
    </citation>
    <scope>NUCLEOTIDE SEQUENCE [LARGE SCALE GENOMIC DNA]</scope>
    <source>
        <strain evidence="1 2">ASC-9842</strain>
    </source>
</reference>
<dbReference type="SUPFAM" id="SSF49313">
    <property type="entry name" value="Cadherin-like"/>
    <property type="match status" value="3"/>
</dbReference>
<dbReference type="Gene3D" id="2.120.10.80">
    <property type="entry name" value="Kelch-type beta propeller"/>
    <property type="match status" value="1"/>
</dbReference>
<dbReference type="RefSeq" id="WP_130392256.1">
    <property type="nucleotide sequence ID" value="NZ_SGXM01000004.1"/>
</dbReference>
<organism evidence="1 2">
    <name type="scientific">Cupriavidus agavae</name>
    <dbReference type="NCBI Taxonomy" id="1001822"/>
    <lineage>
        <taxon>Bacteria</taxon>
        <taxon>Pseudomonadati</taxon>
        <taxon>Pseudomonadota</taxon>
        <taxon>Betaproteobacteria</taxon>
        <taxon>Burkholderiales</taxon>
        <taxon>Burkholderiaceae</taxon>
        <taxon>Cupriavidus</taxon>
    </lineage>
</organism>
<dbReference type="EMBL" id="SGXM01000004">
    <property type="protein sequence ID" value="RZT36612.1"/>
    <property type="molecule type" value="Genomic_DNA"/>
</dbReference>
<name>A0A4Q7RWC7_9BURK</name>
<dbReference type="Proteomes" id="UP000291078">
    <property type="component" value="Unassembled WGS sequence"/>
</dbReference>
<keyword evidence="2" id="KW-1185">Reference proteome</keyword>
<dbReference type="AlphaFoldDB" id="A0A4Q7RWC7"/>
<dbReference type="Pfam" id="PF24681">
    <property type="entry name" value="Kelch_KLHDC2_KLHL20_DRC7"/>
    <property type="match status" value="1"/>
</dbReference>
<dbReference type="Pfam" id="PF05345">
    <property type="entry name" value="He_PIG"/>
    <property type="match status" value="3"/>
</dbReference>
<dbReference type="Gene3D" id="2.130.10.80">
    <property type="entry name" value="Galactose oxidase/kelch, beta-propeller"/>
    <property type="match status" value="1"/>
</dbReference>
<dbReference type="GO" id="GO:0016020">
    <property type="term" value="C:membrane"/>
    <property type="evidence" value="ECO:0007669"/>
    <property type="project" value="InterPro"/>
</dbReference>
<dbReference type="InterPro" id="IPR013783">
    <property type="entry name" value="Ig-like_fold"/>
</dbReference>
<dbReference type="OrthoDB" id="601499at2"/>
<protein>
    <submittedName>
        <fullName evidence="1">Kelch motif protein</fullName>
    </submittedName>
</protein>
<sequence>MPNHLSREHSRGASFFRLFLLIGLTLWLAACVGDEDSADGLQPPAGLSYAMPDSVYEVGTAIVPNRPNASGGAVDRFTVAPALPAGLALDPATGLITGTPAAVSAAAAYVVTAQNAAGSATTRLQIAVKASAVAPASLQYRDQSVVYTLGVAIPANAPTSTGGAITAYAISPALPAGLVIDALTGMISGTPSAESVATPYTVTGSNAAGSVTTTLTLSVQRPVLPPASLTYPAPTLSLTRGVAMTAVLPSLTGGAADTYSVSPALPAGLSLNTATGAVSGTPAASQSQTPYVITARNGGGAAQATLRITVISPGSWTTAAPMLTPAHYLTTTVLLDGRVLQTGGYTTGGVTANAALYDPAADAWLATAPMAVPRSGHTATLLADGRVLVAGGSQGPSTQTASAEIYNPATNTWTPAANMAEARESHSATLLPNGKVLIAGGHTQPGATLFSDTVEIFDPTTNTWTMAATRMASARSQHGSALSTDGAQVILIGGVNTTGFVMQAELFPVDGVSPTATVPLPGAGGNVTLAARLPNGNVLAINDAAATGWVLDPVARTWTSSTMNAQRALPSMTLLSDGNVLVAGGAIGGSGLTSAELYDPVTNIWTPAASMAAGRRAGTAVALPNGQALVVGGFNGSAEVGIVERFVP</sequence>
<dbReference type="GO" id="GO:0005509">
    <property type="term" value="F:calcium ion binding"/>
    <property type="evidence" value="ECO:0007669"/>
    <property type="project" value="InterPro"/>
</dbReference>